<dbReference type="AlphaFoldDB" id="A0A9N8E7V8"/>
<name>A0A9N8E7V8_9STRA</name>
<evidence type="ECO:0000313" key="1">
    <source>
        <dbReference type="EMBL" id="CAB9515928.1"/>
    </source>
</evidence>
<keyword evidence="2" id="KW-1185">Reference proteome</keyword>
<organism evidence="1 2">
    <name type="scientific">Seminavis robusta</name>
    <dbReference type="NCBI Taxonomy" id="568900"/>
    <lineage>
        <taxon>Eukaryota</taxon>
        <taxon>Sar</taxon>
        <taxon>Stramenopiles</taxon>
        <taxon>Ochrophyta</taxon>
        <taxon>Bacillariophyta</taxon>
        <taxon>Bacillariophyceae</taxon>
        <taxon>Bacillariophycidae</taxon>
        <taxon>Naviculales</taxon>
        <taxon>Naviculaceae</taxon>
        <taxon>Seminavis</taxon>
    </lineage>
</organism>
<sequence>MFRSMSLKNLLSSKASGRASGGSLIGRHTINSTGNRNVPVRSLVSVAQPSTNAGDPFFGQQHPWIHVVGGLAAAALAATTADSRSSSRCEQADNAIEDDEPSPLLRLLVENDDTNPLWPGGCREEDVDAFVDQVLQDPTINVAGIPDVAERIVYKSTVRLVLNTFYFLLSKLHGFALLDHEVVLHLERTAAETPVPTLEWKNNTNHNQTIGSSNLKVEASVDEHVLEQVADQLLANAAVNTTLLPDALERPLYVNSLRLVFRLLDILTSSFHLKVCGHVLLMDLAPLHDDEGKRSSSLSSSLTRIDLDKVREVARRHAGIHDDGYTSELSFFQRYSIRREFLAQLHASIYALLLGIADDILANAEITLLSDKIVLDVIPQRSAAAARKAVKKQTINVAAGKNKDSSDSGNVVDGGSFLLGCGVGAMTVAVAMALGQRGR</sequence>
<gene>
    <name evidence="1" type="ORF">SEMRO_748_G196700.1</name>
</gene>
<accession>A0A9N8E7V8</accession>
<proteinExistence type="predicted"/>
<reference evidence="1" key="1">
    <citation type="submission" date="2020-06" db="EMBL/GenBank/DDBJ databases">
        <authorList>
            <consortium name="Plant Systems Biology data submission"/>
        </authorList>
    </citation>
    <scope>NUCLEOTIDE SEQUENCE</scope>
    <source>
        <strain evidence="1">D6</strain>
    </source>
</reference>
<dbReference type="OrthoDB" id="206874at2759"/>
<protein>
    <submittedName>
        <fullName evidence="1">Uncharacterized protein</fullName>
    </submittedName>
</protein>
<dbReference type="Proteomes" id="UP001153069">
    <property type="component" value="Unassembled WGS sequence"/>
</dbReference>
<dbReference type="EMBL" id="CAICTM010000747">
    <property type="protein sequence ID" value="CAB9515928.1"/>
    <property type="molecule type" value="Genomic_DNA"/>
</dbReference>
<evidence type="ECO:0000313" key="2">
    <source>
        <dbReference type="Proteomes" id="UP001153069"/>
    </source>
</evidence>
<comment type="caution">
    <text evidence="1">The sequence shown here is derived from an EMBL/GenBank/DDBJ whole genome shotgun (WGS) entry which is preliminary data.</text>
</comment>